<protein>
    <recommendedName>
        <fullName evidence="11">Hexosyltransferase</fullName>
        <ecNumber evidence="11">2.4.1.-</ecNumber>
    </recommendedName>
</protein>
<dbReference type="EC" id="2.4.1.-" evidence="11"/>
<keyword evidence="6 11" id="KW-0812">Transmembrane</keyword>
<evidence type="ECO:0000313" key="13">
    <source>
        <dbReference type="EMBL" id="JAC81078.1"/>
    </source>
</evidence>
<dbReference type="AlphaFoldDB" id="A0A061SA09"/>
<evidence type="ECO:0000256" key="8">
    <source>
        <dbReference type="ARBA" id="ARBA00022989"/>
    </source>
</evidence>
<keyword evidence="11" id="KW-0464">Manganese</keyword>
<dbReference type="InterPro" id="IPR002659">
    <property type="entry name" value="Glyco_trans_31"/>
</dbReference>
<keyword evidence="10 11" id="KW-0472">Membrane</keyword>
<evidence type="ECO:0000256" key="9">
    <source>
        <dbReference type="ARBA" id="ARBA00023034"/>
    </source>
</evidence>
<dbReference type="EMBL" id="GBEZ01004113">
    <property type="protein sequence ID" value="JAC81078.1"/>
    <property type="molecule type" value="Transcribed_RNA"/>
</dbReference>
<dbReference type="GO" id="GO:0000139">
    <property type="term" value="C:Golgi membrane"/>
    <property type="evidence" value="ECO:0007669"/>
    <property type="project" value="UniProtKB-SubCell"/>
</dbReference>
<evidence type="ECO:0000256" key="10">
    <source>
        <dbReference type="ARBA" id="ARBA00023136"/>
    </source>
</evidence>
<keyword evidence="4 11" id="KW-0328">Glycosyltransferase</keyword>
<comment type="cofactor">
    <cofactor evidence="11">
        <name>Mn(2+)</name>
        <dbReference type="ChEBI" id="CHEBI:29035"/>
    </cofactor>
</comment>
<dbReference type="PANTHER" id="PTHR11214">
    <property type="entry name" value="BETA-1,3-N-ACETYLGLUCOSAMINYLTRANSFERASE"/>
    <property type="match status" value="1"/>
</dbReference>
<feature type="transmembrane region" description="Helical" evidence="11">
    <location>
        <begin position="34"/>
        <end position="53"/>
    </location>
</feature>
<reference evidence="13" key="1">
    <citation type="submission" date="2014-05" db="EMBL/GenBank/DDBJ databases">
        <title>The transcriptome of the halophilic microalga Tetraselmis sp. GSL018 isolated from the Great Salt Lake, Utah.</title>
        <authorList>
            <person name="Jinkerson R.E."/>
            <person name="D'Adamo S."/>
            <person name="Posewitz M.C."/>
        </authorList>
    </citation>
    <scope>NUCLEOTIDE SEQUENCE</scope>
    <source>
        <strain evidence="13">GSL018</strain>
    </source>
</reference>
<feature type="region of interest" description="Disordered" evidence="12">
    <location>
        <begin position="81"/>
        <end position="119"/>
    </location>
</feature>
<feature type="compositionally biased region" description="Polar residues" evidence="12">
    <location>
        <begin position="18"/>
        <end position="29"/>
    </location>
</feature>
<feature type="region of interest" description="Disordered" evidence="12">
    <location>
        <begin position="1"/>
        <end position="29"/>
    </location>
</feature>
<comment type="pathway">
    <text evidence="2">Protein modification; protein glycosylation.</text>
</comment>
<evidence type="ECO:0000256" key="2">
    <source>
        <dbReference type="ARBA" id="ARBA00004922"/>
    </source>
</evidence>
<evidence type="ECO:0000256" key="12">
    <source>
        <dbReference type="SAM" id="MobiDB-lite"/>
    </source>
</evidence>
<dbReference type="UniPathway" id="UPA00378"/>
<organism evidence="13">
    <name type="scientific">Tetraselmis sp. GSL018</name>
    <dbReference type="NCBI Taxonomy" id="582737"/>
    <lineage>
        <taxon>Eukaryota</taxon>
        <taxon>Viridiplantae</taxon>
        <taxon>Chlorophyta</taxon>
        <taxon>core chlorophytes</taxon>
        <taxon>Chlorodendrophyceae</taxon>
        <taxon>Chlorodendrales</taxon>
        <taxon>Chlorodendraceae</taxon>
        <taxon>Tetraselmis</taxon>
    </lineage>
</organism>
<keyword evidence="9 11" id="KW-0333">Golgi apparatus</keyword>
<evidence type="ECO:0000256" key="6">
    <source>
        <dbReference type="ARBA" id="ARBA00022692"/>
    </source>
</evidence>
<comment type="similarity">
    <text evidence="3 11">Belongs to the glycosyltransferase 31 family.</text>
</comment>
<evidence type="ECO:0000256" key="5">
    <source>
        <dbReference type="ARBA" id="ARBA00022679"/>
    </source>
</evidence>
<keyword evidence="8 11" id="KW-1133">Transmembrane helix</keyword>
<sequence>MERRKPKQEFRGADCNLRSPSKNDSPYAGRQNSLRCLTTVAAAVLVFTLYVTFETFTLKLPSRQSTGERWLASLPDPSASRSALAVTEREPDSGQELKLFARREGPKPSTSKRNGGGYPYSMAAPQPVVPVPDYLAFIGVFSSINGAKRRSIVRETWFPSTKSDLEKFEEEKNVKLRFVVGKPKSGQLPDSVKAEEDTYGEFLHIDVIEEYDNLKLKILKYLRDTLSIHRAEYYIKVDDDIYFRPDRVPLAVPQWKGDKKGFLGCFRKGSKMFDKPNDRYFEPQRFLMHQEKYFMYTAGPAFALSYRGALLLGSVPPGGLRFYGAGDASVGGWMLALNVTHGEDHRLCHNACKHNTIAYYDTTKCNGLCDSAKELPQLHKEQCGAEPTVPTGHADLPTDPVNEADKAREQCAKIYEDRLDQSECRRPLRR</sequence>
<feature type="region of interest" description="Disordered" evidence="12">
    <location>
        <begin position="384"/>
        <end position="407"/>
    </location>
</feature>
<keyword evidence="7 11" id="KW-0735">Signal-anchor</keyword>
<accession>A0A061SA09</accession>
<evidence type="ECO:0000256" key="1">
    <source>
        <dbReference type="ARBA" id="ARBA00004323"/>
    </source>
</evidence>
<keyword evidence="5 13" id="KW-0808">Transferase</keyword>
<comment type="subcellular location">
    <subcellularLocation>
        <location evidence="1 11">Golgi apparatus membrane</location>
        <topology evidence="1 11">Single-pass type II membrane protein</topology>
    </subcellularLocation>
</comment>
<proteinExistence type="inferred from homology"/>
<evidence type="ECO:0000256" key="3">
    <source>
        <dbReference type="ARBA" id="ARBA00008661"/>
    </source>
</evidence>
<evidence type="ECO:0000256" key="4">
    <source>
        <dbReference type="ARBA" id="ARBA00022676"/>
    </source>
</evidence>
<evidence type="ECO:0000256" key="7">
    <source>
        <dbReference type="ARBA" id="ARBA00022968"/>
    </source>
</evidence>
<name>A0A061SA09_9CHLO</name>
<dbReference type="GO" id="GO:0008378">
    <property type="term" value="F:galactosyltransferase activity"/>
    <property type="evidence" value="ECO:0007669"/>
    <property type="project" value="TreeGrafter"/>
</dbReference>
<feature type="compositionally biased region" description="Basic and acidic residues" evidence="12">
    <location>
        <begin position="1"/>
        <end position="12"/>
    </location>
</feature>
<gene>
    <name evidence="13" type="ORF">TSPGSL018_8734</name>
</gene>
<dbReference type="PANTHER" id="PTHR11214:SF85">
    <property type="entry name" value="BETA-1,3-GALACTOSYLTRANSFERASE 12-RELATED"/>
    <property type="match status" value="1"/>
</dbReference>
<dbReference type="Pfam" id="PF01762">
    <property type="entry name" value="Galactosyl_T"/>
    <property type="match status" value="1"/>
</dbReference>
<evidence type="ECO:0000256" key="11">
    <source>
        <dbReference type="RuleBase" id="RU363063"/>
    </source>
</evidence>
<dbReference type="Gene3D" id="3.90.550.50">
    <property type="match status" value="1"/>
</dbReference>